<evidence type="ECO:0000313" key="1">
    <source>
        <dbReference type="EMBL" id="THE39641.1"/>
    </source>
</evidence>
<protein>
    <submittedName>
        <fullName evidence="1">Uncharacterized protein</fullName>
    </submittedName>
</protein>
<keyword evidence="2" id="KW-1185">Reference proteome</keyword>
<dbReference type="EMBL" id="QFVP01000004">
    <property type="protein sequence ID" value="THE39641.1"/>
    <property type="molecule type" value="Genomic_DNA"/>
</dbReference>
<dbReference type="RefSeq" id="WP_045445312.1">
    <property type="nucleotide sequence ID" value="NZ_QFVP01000004.1"/>
</dbReference>
<evidence type="ECO:0000313" key="2">
    <source>
        <dbReference type="Proteomes" id="UP000306790"/>
    </source>
</evidence>
<name>A0ABY2PW19_9ENTR</name>
<sequence length="160" mass="18262">MTQINVLNAPLTTVHSWAEGNSEALSSLSGINDTCTVWITLCDDRIVETREMTEAGPTYPLVFIIYQNGMQEAPEKIWPMCLHYINAVARNTQQVDLILTGEMISHRYAAWVNWLNFVSDTPLPLRRLLLLSVLKIIAYGNGFFIQNRAVQFVSRLFRKM</sequence>
<proteinExistence type="predicted"/>
<dbReference type="Proteomes" id="UP000306790">
    <property type="component" value="Unassembled WGS sequence"/>
</dbReference>
<organism evidence="1 2">
    <name type="scientific">Citrobacter murliniae</name>
    <dbReference type="NCBI Taxonomy" id="67829"/>
    <lineage>
        <taxon>Bacteria</taxon>
        <taxon>Pseudomonadati</taxon>
        <taxon>Pseudomonadota</taxon>
        <taxon>Gammaproteobacteria</taxon>
        <taxon>Enterobacterales</taxon>
        <taxon>Enterobacteriaceae</taxon>
        <taxon>Citrobacter</taxon>
        <taxon>Citrobacter freundii complex</taxon>
    </lineage>
</organism>
<accession>A0ABY2PW19</accession>
<reference evidence="1 2" key="1">
    <citation type="submission" date="2018-05" db="EMBL/GenBank/DDBJ databases">
        <title>Isolation and genomic analyses of lactose-positive bacteria from faecal samples of preterm neonates.</title>
        <authorList>
            <person name="Chen Y."/>
            <person name="Brook T.C."/>
            <person name="O'Neill I."/>
            <person name="Soe C.Z."/>
            <person name="Hall L.J."/>
            <person name="Hoyles L."/>
        </authorList>
    </citation>
    <scope>NUCLEOTIDE SEQUENCE [LARGE SCALE GENOMIC DNA]</scope>
    <source>
        <strain evidence="1 2">P080C CL</strain>
    </source>
</reference>
<gene>
    <name evidence="1" type="ORF">DJ535_09245</name>
</gene>
<comment type="caution">
    <text evidence="1">The sequence shown here is derived from an EMBL/GenBank/DDBJ whole genome shotgun (WGS) entry which is preliminary data.</text>
</comment>